<gene>
    <name evidence="2" type="ORF">QE210_15595</name>
</gene>
<dbReference type="Proteomes" id="UP001177595">
    <property type="component" value="Chromosome"/>
</dbReference>
<feature type="region of interest" description="Disordered" evidence="1">
    <location>
        <begin position="1"/>
        <end position="22"/>
    </location>
</feature>
<sequence>MDRLNSFNIVKNNPATSKDPDEQTHILPKYFVSEEKPIIESSTDNRIDRQVKKDISTGNYNQENIRILFQSPDDLNGTLRNTSLYPEQAKNNGWQRQEAIAKNEIRIVATKMEKFSPTTASILYRGLSIPSAEFQKIQDTGYLQNYAFAFFSSNRNVAQYFAMQSGSQNDKKIIFQLTIANKAGEELQFHIGKVDFAAYTLIVQDKNNKFNKKDFNGLKEIIALPGNYFKVIEPPIKSKNNFFNKLRQKLTKNNITIIYIQHIGYDTKPIKEVHSCYI</sequence>
<reference evidence="2" key="1">
    <citation type="submission" date="2023-04" db="EMBL/GenBank/DDBJ databases">
        <title>Genome dynamics across the evolutionary transition to endosymbiosis.</title>
        <authorList>
            <person name="Siozios S."/>
            <person name="Nadal-Jimenez P."/>
            <person name="Azagi T."/>
            <person name="Sprong H."/>
            <person name="Frost C.L."/>
            <person name="Parratt S.R."/>
            <person name="Taylor G."/>
            <person name="Brettell L."/>
            <person name="Lew K.C."/>
            <person name="Croft L."/>
            <person name="King K.C."/>
            <person name="Brockhurst M.A."/>
            <person name="Hypsa V."/>
            <person name="Novakova E."/>
            <person name="Darby A.C."/>
            <person name="Hurst G.D.D."/>
        </authorList>
    </citation>
    <scope>NUCLEOTIDE SEQUENCE</scope>
    <source>
        <strain evidence="2">APv</strain>
    </source>
</reference>
<dbReference type="SUPFAM" id="SSF56399">
    <property type="entry name" value="ADP-ribosylation"/>
    <property type="match status" value="1"/>
</dbReference>
<proteinExistence type="predicted"/>
<organism evidence="2 3">
    <name type="scientific">Arsenophonus nasoniae</name>
    <name type="common">son-killer infecting Nasonia vitripennis</name>
    <dbReference type="NCBI Taxonomy" id="638"/>
    <lineage>
        <taxon>Bacteria</taxon>
        <taxon>Pseudomonadati</taxon>
        <taxon>Pseudomonadota</taxon>
        <taxon>Gammaproteobacteria</taxon>
        <taxon>Enterobacterales</taxon>
        <taxon>Morganellaceae</taxon>
        <taxon>Arsenophonus</taxon>
    </lineage>
</organism>
<feature type="compositionally biased region" description="Polar residues" evidence="1">
    <location>
        <begin position="1"/>
        <end position="16"/>
    </location>
</feature>
<evidence type="ECO:0000256" key="1">
    <source>
        <dbReference type="SAM" id="MobiDB-lite"/>
    </source>
</evidence>
<evidence type="ECO:0000313" key="2">
    <source>
        <dbReference type="EMBL" id="WGM01224.1"/>
    </source>
</evidence>
<dbReference type="EMBL" id="CP123504">
    <property type="protein sequence ID" value="WGM01224.1"/>
    <property type="molecule type" value="Genomic_DNA"/>
</dbReference>
<name>A0AA95KDB7_9GAMM</name>
<dbReference type="AlphaFoldDB" id="A0AA95KDB7"/>
<protein>
    <submittedName>
        <fullName evidence="2">Uncharacterized protein</fullName>
    </submittedName>
</protein>
<accession>A0AA95KDB7</accession>
<evidence type="ECO:0000313" key="3">
    <source>
        <dbReference type="Proteomes" id="UP001177595"/>
    </source>
</evidence>
<dbReference type="RefSeq" id="WP_280624767.1">
    <property type="nucleotide sequence ID" value="NZ_CP123504.1"/>
</dbReference>